<feature type="transmembrane region" description="Helical" evidence="7">
    <location>
        <begin position="104"/>
        <end position="123"/>
    </location>
</feature>
<feature type="transmembrane region" description="Helical" evidence="7">
    <location>
        <begin position="129"/>
        <end position="147"/>
    </location>
</feature>
<proteinExistence type="inferred from homology"/>
<sequence length="614" mass="68306">MAKQPPYNIISKLWRGSWGNCVRGVRERSKKYVTAWGISFFVSGIVFSNSFAEYVLVLSLIDFLTSIRGQQLPYAAATINLIEGLGSVLSILGALLSDAHLGRFWVIFFSVPCYILGLGLFTLSASDKLSAPPTTALFYIALLFIAAGRGGQQHTLRAFGRDQFESKIGDGVKARIHNRAWWYLGTLVGVVAGITVNSFLSQEDIDRDRPSLSWVFGGIFSLAAMVVTLVLFASGTSLFTRVTPQGSPLLRVLRVFLAALQNRRLRYPENAGQLFEERNGCLHDSVPSNILKDPSVVYSSLPHTEGLRCLDRAAIRDPSDHQDAEAQVRRWKLCTVTQVEETKVLLRLFPIWSTFLMYGVVLSMGDTLFLEQGGNLDNHLSKQMTVPLSALLAFSRFSDVVTIQFLLPLVNRVLKLDEGIPPKMRIGLGLLISIPCCVTAAEVESRRLIVVKEKGLIDDAEDTVPMSIFYLVPQFVLLGVMEGFMSDGLSGFFEDHVPPRMRVYKELSSESVIGAGSLISALLIVTTREATMLGGKRSWFQYIVNGSRLDLFYWLITILSVVNLLFYVFVAVKQSPPKLPPAQVGDQYKNEEEEEDDRDQEMVEQVAELHESLT</sequence>
<protein>
    <recommendedName>
        <fullName evidence="10">NPF family transporter</fullName>
    </recommendedName>
</protein>
<dbReference type="GO" id="GO:0022857">
    <property type="term" value="F:transmembrane transporter activity"/>
    <property type="evidence" value="ECO:0007669"/>
    <property type="project" value="InterPro"/>
</dbReference>
<evidence type="ECO:0000256" key="3">
    <source>
        <dbReference type="ARBA" id="ARBA00022692"/>
    </source>
</evidence>
<dbReference type="AlphaFoldDB" id="A0AAV7F277"/>
<feature type="transmembrane region" description="Helical" evidence="7">
    <location>
        <begin position="33"/>
        <end position="52"/>
    </location>
</feature>
<organism evidence="8 9">
    <name type="scientific">Aristolochia fimbriata</name>
    <name type="common">White veined hardy Dutchman's pipe vine</name>
    <dbReference type="NCBI Taxonomy" id="158543"/>
    <lineage>
        <taxon>Eukaryota</taxon>
        <taxon>Viridiplantae</taxon>
        <taxon>Streptophyta</taxon>
        <taxon>Embryophyta</taxon>
        <taxon>Tracheophyta</taxon>
        <taxon>Spermatophyta</taxon>
        <taxon>Magnoliopsida</taxon>
        <taxon>Magnoliidae</taxon>
        <taxon>Piperales</taxon>
        <taxon>Aristolochiaceae</taxon>
        <taxon>Aristolochia</taxon>
    </lineage>
</organism>
<feature type="transmembrane region" description="Helical" evidence="7">
    <location>
        <begin position="72"/>
        <end position="97"/>
    </location>
</feature>
<dbReference type="PANTHER" id="PTHR11654">
    <property type="entry name" value="OLIGOPEPTIDE TRANSPORTER-RELATED"/>
    <property type="match status" value="1"/>
</dbReference>
<reference evidence="8 9" key="1">
    <citation type="submission" date="2021-07" db="EMBL/GenBank/DDBJ databases">
        <title>The Aristolochia fimbriata genome: insights into angiosperm evolution, floral development and chemical biosynthesis.</title>
        <authorList>
            <person name="Jiao Y."/>
        </authorList>
    </citation>
    <scope>NUCLEOTIDE SEQUENCE [LARGE SCALE GENOMIC DNA]</scope>
    <source>
        <strain evidence="8">IBCAS-2021</strain>
        <tissue evidence="8">Leaf</tissue>
    </source>
</reference>
<dbReference type="Proteomes" id="UP000825729">
    <property type="component" value="Unassembled WGS sequence"/>
</dbReference>
<evidence type="ECO:0000256" key="6">
    <source>
        <dbReference type="SAM" id="MobiDB-lite"/>
    </source>
</evidence>
<comment type="subcellular location">
    <subcellularLocation>
        <location evidence="1">Membrane</location>
        <topology evidence="1">Multi-pass membrane protein</topology>
    </subcellularLocation>
</comment>
<keyword evidence="5 7" id="KW-0472">Membrane</keyword>
<dbReference type="GO" id="GO:0016020">
    <property type="term" value="C:membrane"/>
    <property type="evidence" value="ECO:0007669"/>
    <property type="project" value="UniProtKB-SubCell"/>
</dbReference>
<keyword evidence="3 7" id="KW-0812">Transmembrane</keyword>
<keyword evidence="4 7" id="KW-1133">Transmembrane helix</keyword>
<evidence type="ECO:0000313" key="8">
    <source>
        <dbReference type="EMBL" id="KAG9453946.1"/>
    </source>
</evidence>
<name>A0AAV7F277_ARIFI</name>
<evidence type="ECO:0008006" key="10">
    <source>
        <dbReference type="Google" id="ProtNLM"/>
    </source>
</evidence>
<evidence type="ECO:0000256" key="2">
    <source>
        <dbReference type="ARBA" id="ARBA00005982"/>
    </source>
</evidence>
<dbReference type="SUPFAM" id="SSF103473">
    <property type="entry name" value="MFS general substrate transporter"/>
    <property type="match status" value="1"/>
</dbReference>
<evidence type="ECO:0000256" key="1">
    <source>
        <dbReference type="ARBA" id="ARBA00004141"/>
    </source>
</evidence>
<comment type="similarity">
    <text evidence="2">Belongs to the major facilitator superfamily. Proton-dependent oligopeptide transporter (POT/PTR) (TC 2.A.17) family.</text>
</comment>
<feature type="transmembrane region" description="Helical" evidence="7">
    <location>
        <begin position="348"/>
        <end position="370"/>
    </location>
</feature>
<feature type="transmembrane region" description="Helical" evidence="7">
    <location>
        <begin position="390"/>
        <end position="414"/>
    </location>
</feature>
<evidence type="ECO:0000256" key="7">
    <source>
        <dbReference type="SAM" id="Phobius"/>
    </source>
</evidence>
<accession>A0AAV7F277</accession>
<evidence type="ECO:0000256" key="5">
    <source>
        <dbReference type="ARBA" id="ARBA00023136"/>
    </source>
</evidence>
<comment type="caution">
    <text evidence="8">The sequence shown here is derived from an EMBL/GenBank/DDBJ whole genome shotgun (WGS) entry which is preliminary data.</text>
</comment>
<keyword evidence="9" id="KW-1185">Reference proteome</keyword>
<dbReference type="Pfam" id="PF00854">
    <property type="entry name" value="PTR2"/>
    <property type="match status" value="1"/>
</dbReference>
<dbReference type="EMBL" id="JAINDJ010000003">
    <property type="protein sequence ID" value="KAG9453946.1"/>
    <property type="molecule type" value="Genomic_DNA"/>
</dbReference>
<feature type="region of interest" description="Disordered" evidence="6">
    <location>
        <begin position="576"/>
        <end position="604"/>
    </location>
</feature>
<feature type="transmembrane region" description="Helical" evidence="7">
    <location>
        <begin position="180"/>
        <end position="200"/>
    </location>
</feature>
<evidence type="ECO:0000256" key="4">
    <source>
        <dbReference type="ARBA" id="ARBA00022989"/>
    </source>
</evidence>
<feature type="transmembrane region" description="Helical" evidence="7">
    <location>
        <begin position="212"/>
        <end position="233"/>
    </location>
</feature>
<gene>
    <name evidence="8" type="ORF">H6P81_006850</name>
</gene>
<dbReference type="InterPro" id="IPR036259">
    <property type="entry name" value="MFS_trans_sf"/>
</dbReference>
<dbReference type="Gene3D" id="1.20.1250.20">
    <property type="entry name" value="MFS general substrate transporter like domains"/>
    <property type="match status" value="1"/>
</dbReference>
<dbReference type="InterPro" id="IPR000109">
    <property type="entry name" value="POT_fam"/>
</dbReference>
<evidence type="ECO:0000313" key="9">
    <source>
        <dbReference type="Proteomes" id="UP000825729"/>
    </source>
</evidence>
<feature type="transmembrane region" description="Helical" evidence="7">
    <location>
        <begin position="551"/>
        <end position="572"/>
    </location>
</feature>